<dbReference type="Gene3D" id="1.10.238.10">
    <property type="entry name" value="EF-hand"/>
    <property type="match status" value="1"/>
</dbReference>
<feature type="signal peptide" evidence="2">
    <location>
        <begin position="1"/>
        <end position="21"/>
    </location>
</feature>
<accession>A0A9N8EBP1</accession>
<protein>
    <recommendedName>
        <fullName evidence="5">Calmodulin</fullName>
    </recommendedName>
</protein>
<gene>
    <name evidence="3" type="ORF">SEMRO_911_G219220.1</name>
</gene>
<evidence type="ECO:0000256" key="2">
    <source>
        <dbReference type="SAM" id="SignalP"/>
    </source>
</evidence>
<dbReference type="EMBL" id="CAICTM010000909">
    <property type="protein sequence ID" value="CAB9518162.1"/>
    <property type="molecule type" value="Genomic_DNA"/>
</dbReference>
<keyword evidence="2" id="KW-0732">Signal</keyword>
<dbReference type="Proteomes" id="UP001153069">
    <property type="component" value="Unassembled WGS sequence"/>
</dbReference>
<evidence type="ECO:0000313" key="4">
    <source>
        <dbReference type="Proteomes" id="UP001153069"/>
    </source>
</evidence>
<name>A0A9N8EBP1_9STRA</name>
<dbReference type="SUPFAM" id="SSF47473">
    <property type="entry name" value="EF-hand"/>
    <property type="match status" value="1"/>
</dbReference>
<evidence type="ECO:0008006" key="5">
    <source>
        <dbReference type="Google" id="ProtNLM"/>
    </source>
</evidence>
<dbReference type="InterPro" id="IPR011992">
    <property type="entry name" value="EF-hand-dom_pair"/>
</dbReference>
<dbReference type="OrthoDB" id="2122982at2759"/>
<evidence type="ECO:0000313" key="3">
    <source>
        <dbReference type="EMBL" id="CAB9518162.1"/>
    </source>
</evidence>
<dbReference type="PROSITE" id="PS00018">
    <property type="entry name" value="EF_HAND_1"/>
    <property type="match status" value="1"/>
</dbReference>
<feature type="chain" id="PRO_5040178508" description="Calmodulin" evidence="2">
    <location>
        <begin position="22"/>
        <end position="198"/>
    </location>
</feature>
<comment type="caution">
    <text evidence="3">The sequence shown here is derived from an EMBL/GenBank/DDBJ whole genome shotgun (WGS) entry which is preliminary data.</text>
</comment>
<proteinExistence type="predicted"/>
<reference evidence="3" key="1">
    <citation type="submission" date="2020-06" db="EMBL/GenBank/DDBJ databases">
        <authorList>
            <consortium name="Plant Systems Biology data submission"/>
        </authorList>
    </citation>
    <scope>NUCLEOTIDE SEQUENCE</scope>
    <source>
        <strain evidence="3">D6</strain>
    </source>
</reference>
<dbReference type="InterPro" id="IPR018247">
    <property type="entry name" value="EF_Hand_1_Ca_BS"/>
</dbReference>
<evidence type="ECO:0000256" key="1">
    <source>
        <dbReference type="ARBA" id="ARBA00022837"/>
    </source>
</evidence>
<organism evidence="3 4">
    <name type="scientific">Seminavis robusta</name>
    <dbReference type="NCBI Taxonomy" id="568900"/>
    <lineage>
        <taxon>Eukaryota</taxon>
        <taxon>Sar</taxon>
        <taxon>Stramenopiles</taxon>
        <taxon>Ochrophyta</taxon>
        <taxon>Bacillariophyta</taxon>
        <taxon>Bacillariophyceae</taxon>
        <taxon>Bacillariophycidae</taxon>
        <taxon>Naviculales</taxon>
        <taxon>Naviculaceae</taxon>
        <taxon>Seminavis</taxon>
    </lineage>
</organism>
<keyword evidence="4" id="KW-1185">Reference proteome</keyword>
<sequence>MKINSIQRALVLLLAFSSVQGQQYDYEDYGDDQGQDYYAQTEDTLYQDYAEHQQMKAQGGGGAMVKMFGAGVAGWFLGGKIHSKRALKKQHKKHIEDLKDLYSKYINDVSTQQSQIAELEAFIKESARQQLADEFLRADYDNNRQVSRAEFERYKREYLIKHPEMTSAFPEFEAFDPDRNGMITLREHEEYYEQRGMI</sequence>
<keyword evidence="1" id="KW-0106">Calcium</keyword>
<dbReference type="AlphaFoldDB" id="A0A9N8EBP1"/>